<accession>A0A447TXE8</accession>
<keyword evidence="1" id="KW-1133">Transmembrane helix</keyword>
<evidence type="ECO:0000313" key="3">
    <source>
        <dbReference type="Proteomes" id="UP000269208"/>
    </source>
</evidence>
<organism evidence="2 3">
    <name type="scientific">Salmonella enterica I</name>
    <dbReference type="NCBI Taxonomy" id="59201"/>
    <lineage>
        <taxon>Bacteria</taxon>
        <taxon>Pseudomonadati</taxon>
        <taxon>Pseudomonadota</taxon>
        <taxon>Gammaproteobacteria</taxon>
        <taxon>Enterobacterales</taxon>
        <taxon>Enterobacteriaceae</taxon>
        <taxon>Salmonella</taxon>
    </lineage>
</organism>
<gene>
    <name evidence="2" type="ORF">NCTC6754_03836</name>
</gene>
<name>A0A447TXE8_SALET</name>
<evidence type="ECO:0000256" key="1">
    <source>
        <dbReference type="SAM" id="Phobius"/>
    </source>
</evidence>
<dbReference type="EMBL" id="LR134190">
    <property type="protein sequence ID" value="VEB55443.1"/>
    <property type="molecule type" value="Genomic_DNA"/>
</dbReference>
<feature type="transmembrane region" description="Helical" evidence="1">
    <location>
        <begin position="6"/>
        <end position="26"/>
    </location>
</feature>
<evidence type="ECO:0000313" key="2">
    <source>
        <dbReference type="EMBL" id="VEB55443.1"/>
    </source>
</evidence>
<keyword evidence="1" id="KW-0812">Transmembrane</keyword>
<dbReference type="AlphaFoldDB" id="A0A447TXE8"/>
<proteinExistence type="predicted"/>
<keyword evidence="1" id="KW-0472">Membrane</keyword>
<reference evidence="2 3" key="1">
    <citation type="submission" date="2018-12" db="EMBL/GenBank/DDBJ databases">
        <authorList>
            <consortium name="Pathogen Informatics"/>
        </authorList>
    </citation>
    <scope>NUCLEOTIDE SEQUENCE [LARGE SCALE GENOMIC DNA]</scope>
    <source>
        <strain evidence="2 3">NCTC6754</strain>
    </source>
</reference>
<protein>
    <submittedName>
        <fullName evidence="2">Uncharacterized protein</fullName>
    </submittedName>
</protein>
<dbReference type="Proteomes" id="UP000269208">
    <property type="component" value="Chromosome"/>
</dbReference>
<sequence>MHRIKTYYLGMSCLILCTNIVFLGVFKVKASKLLNISLLNIFELLVVTF</sequence>